<evidence type="ECO:0000256" key="9">
    <source>
        <dbReference type="ARBA" id="ARBA00023049"/>
    </source>
</evidence>
<dbReference type="Gene3D" id="3.40.630.10">
    <property type="entry name" value="Zn peptidases"/>
    <property type="match status" value="1"/>
</dbReference>
<dbReference type="GO" id="GO:0005615">
    <property type="term" value="C:extracellular space"/>
    <property type="evidence" value="ECO:0007669"/>
    <property type="project" value="TreeGrafter"/>
</dbReference>
<evidence type="ECO:0000259" key="14">
    <source>
        <dbReference type="PROSITE" id="PS52035"/>
    </source>
</evidence>
<evidence type="ECO:0000256" key="3">
    <source>
        <dbReference type="ARBA" id="ARBA00022645"/>
    </source>
</evidence>
<accession>A0AAJ6ZZC0</accession>
<dbReference type="SMART" id="SM00631">
    <property type="entry name" value="Zn_pept"/>
    <property type="match status" value="1"/>
</dbReference>
<dbReference type="PROSITE" id="PS52035">
    <property type="entry name" value="PEPTIDASE_M14"/>
    <property type="match status" value="1"/>
</dbReference>
<evidence type="ECO:0000256" key="12">
    <source>
        <dbReference type="SAM" id="MobiDB-lite"/>
    </source>
</evidence>
<dbReference type="GO" id="GO:0004181">
    <property type="term" value="F:metallocarboxypeptidase activity"/>
    <property type="evidence" value="ECO:0007669"/>
    <property type="project" value="InterPro"/>
</dbReference>
<dbReference type="CDD" id="cd03860">
    <property type="entry name" value="M14_CP_A-B_like"/>
    <property type="match status" value="1"/>
</dbReference>
<dbReference type="KEGG" id="pxu:106128561"/>
<keyword evidence="7" id="KW-0378">Hydrolase</keyword>
<evidence type="ECO:0000256" key="4">
    <source>
        <dbReference type="ARBA" id="ARBA00022670"/>
    </source>
</evidence>
<evidence type="ECO:0000256" key="2">
    <source>
        <dbReference type="ARBA" id="ARBA00005988"/>
    </source>
</evidence>
<keyword evidence="4" id="KW-0645">Protease</keyword>
<evidence type="ECO:0000256" key="11">
    <source>
        <dbReference type="PROSITE-ProRule" id="PRU01379"/>
    </source>
</evidence>
<evidence type="ECO:0000256" key="5">
    <source>
        <dbReference type="ARBA" id="ARBA00022723"/>
    </source>
</evidence>
<dbReference type="PANTHER" id="PTHR11705:SF89">
    <property type="entry name" value="PEPTIDASE M14 CARBOXYPEPTIDASE A DOMAIN-CONTAINING PROTEIN"/>
    <property type="match status" value="1"/>
</dbReference>
<feature type="compositionally biased region" description="Basic residues" evidence="12">
    <location>
        <begin position="191"/>
        <end position="211"/>
    </location>
</feature>
<comment type="caution">
    <text evidence="11">Lacks conserved residue(s) required for the propagation of feature annotation.</text>
</comment>
<feature type="chain" id="PRO_5042465397" evidence="13">
    <location>
        <begin position="21"/>
        <end position="759"/>
    </location>
</feature>
<dbReference type="FunFam" id="3.40.630.10:FF:000084">
    <property type="entry name" value="Carboxypeptidase B2"/>
    <property type="match status" value="1"/>
</dbReference>
<dbReference type="SUPFAM" id="SSF54897">
    <property type="entry name" value="Protease propeptides/inhibitors"/>
    <property type="match status" value="1"/>
</dbReference>
<dbReference type="InterPro" id="IPR057246">
    <property type="entry name" value="CARBOXYPEPT_ZN_1"/>
</dbReference>
<dbReference type="PRINTS" id="PR00765">
    <property type="entry name" value="CRBOXYPTASEA"/>
</dbReference>
<dbReference type="PANTHER" id="PTHR11705">
    <property type="entry name" value="PROTEASE FAMILY M14 CARBOXYPEPTIDASE A,B"/>
    <property type="match status" value="1"/>
</dbReference>
<dbReference type="GeneID" id="106128561"/>
<dbReference type="Pfam" id="PF00246">
    <property type="entry name" value="Peptidase_M14"/>
    <property type="match status" value="1"/>
</dbReference>
<evidence type="ECO:0000256" key="6">
    <source>
        <dbReference type="ARBA" id="ARBA00022729"/>
    </source>
</evidence>
<feature type="compositionally biased region" description="Low complexity" evidence="12">
    <location>
        <begin position="144"/>
        <end position="190"/>
    </location>
</feature>
<keyword evidence="10" id="KW-1015">Disulfide bond</keyword>
<evidence type="ECO:0000256" key="1">
    <source>
        <dbReference type="ARBA" id="ARBA00001947"/>
    </source>
</evidence>
<dbReference type="Pfam" id="PF02244">
    <property type="entry name" value="Propep_M14"/>
    <property type="match status" value="1"/>
</dbReference>
<feature type="signal peptide" evidence="13">
    <location>
        <begin position="1"/>
        <end position="20"/>
    </location>
</feature>
<dbReference type="RefSeq" id="XP_013182457.1">
    <property type="nucleotide sequence ID" value="XM_013327003.1"/>
</dbReference>
<dbReference type="InterPro" id="IPR036990">
    <property type="entry name" value="M14A-like_propep"/>
</dbReference>
<dbReference type="Gene3D" id="3.30.70.340">
    <property type="entry name" value="Metallocarboxypeptidase-like"/>
    <property type="match status" value="1"/>
</dbReference>
<name>A0AAJ6ZZC0_PAPXU</name>
<gene>
    <name evidence="15" type="primary">LOC106128561</name>
</gene>
<evidence type="ECO:0000256" key="7">
    <source>
        <dbReference type="ARBA" id="ARBA00022801"/>
    </source>
</evidence>
<dbReference type="SUPFAM" id="SSF53187">
    <property type="entry name" value="Zn-dependent exopeptidases"/>
    <property type="match status" value="1"/>
</dbReference>
<dbReference type="Proteomes" id="UP000694872">
    <property type="component" value="Unplaced"/>
</dbReference>
<proteinExistence type="inferred from homology"/>
<dbReference type="GO" id="GO:0006508">
    <property type="term" value="P:proteolysis"/>
    <property type="evidence" value="ECO:0007669"/>
    <property type="project" value="UniProtKB-KW"/>
</dbReference>
<dbReference type="PROSITE" id="PS00132">
    <property type="entry name" value="CARBOXYPEPT_ZN_1"/>
    <property type="match status" value="1"/>
</dbReference>
<evidence type="ECO:0000256" key="13">
    <source>
        <dbReference type="SAM" id="SignalP"/>
    </source>
</evidence>
<sequence length="759" mass="86274">MARRLALLALLPLALTYAVALRSPALSRPTHHAYSDYDSLDPLDWDDYNTYETSPVPRSDKPSAKVILRGHVPKINVSTKNSKRDDKNKVIKTSIKIESYTNIIVTKSPQVINRIKVTAGTKVPHKPTRVPVPNGWEAELYQKPSSTTKRPTARRSTTPRRAATTVQPTKATRRPVVPTVPTRRPTASRRPANKPRTTTKKPKPLKNKKPCPQKNVGWLSSFFQENDLKKSPKKEVKTGWFVGIFSSIYKWLWGRSSWFGGVWLDDTQSKQSSTTSTTPVPLTTSTNNWFQAMLHSEENDDTLPSQSVKKPAKKSLKKNYKGFQLIRAYPDAQWKVQEMLDLQEEGQGSGLMWWTSPSLNGSTDLLVPPDLLEDVRAHLKSNKIEYDVIIYDLQKAIAYENPKLSKKQRIELEHLRGHPMTWRRYHRYADILRYLEYLQLSHTDIVELVPLGRSSEGLPLVAVKVSLPSNETQAKELGGRSEKRWRLKSFMKPAVWLDGGAHAREWIAPAVATWMLHALVEGEKGLGPDYELLKMADFYILPVLNPDGYEHSHTHDRLWMKTRSRFQDRSDDYYVGWFPWNWGSTECVGVDTDRNWDYRWGEMDSSRDPCEDNYAGPHPFSEPETRAVSEFLAEHRGQIKVYLSFHAYTQTWLTPSTEALTSYGDDGIMMEMGKLATAALADMYGSKYQVGTAAEFRKPASGMAHDWAKARAGIKFSYHVDLRDSIGRHGFLLPGSQIVPTARETWQAVKAIVDNLTPG</sequence>
<evidence type="ECO:0000313" key="15">
    <source>
        <dbReference type="RefSeq" id="XP_013182457.1"/>
    </source>
</evidence>
<dbReference type="InterPro" id="IPR000834">
    <property type="entry name" value="Peptidase_M14"/>
</dbReference>
<keyword evidence="8" id="KW-0862">Zinc</keyword>
<organism evidence="15">
    <name type="scientific">Papilio xuthus</name>
    <name type="common">Asian swallowtail butterfly</name>
    <dbReference type="NCBI Taxonomy" id="66420"/>
    <lineage>
        <taxon>Eukaryota</taxon>
        <taxon>Metazoa</taxon>
        <taxon>Ecdysozoa</taxon>
        <taxon>Arthropoda</taxon>
        <taxon>Hexapoda</taxon>
        <taxon>Insecta</taxon>
        <taxon>Pterygota</taxon>
        <taxon>Neoptera</taxon>
        <taxon>Endopterygota</taxon>
        <taxon>Lepidoptera</taxon>
        <taxon>Glossata</taxon>
        <taxon>Ditrysia</taxon>
        <taxon>Papilionoidea</taxon>
        <taxon>Papilionidae</taxon>
        <taxon>Papilioninae</taxon>
        <taxon>Papilio</taxon>
    </lineage>
</organism>
<dbReference type="AlphaFoldDB" id="A0AAJ6ZZC0"/>
<keyword evidence="9" id="KW-0482">Metalloprotease</keyword>
<reference evidence="15" key="1">
    <citation type="submission" date="2025-08" db="UniProtKB">
        <authorList>
            <consortium name="RefSeq"/>
        </authorList>
    </citation>
    <scope>IDENTIFICATION</scope>
</reference>
<dbReference type="InterPro" id="IPR003146">
    <property type="entry name" value="M14A_act_pep"/>
</dbReference>
<evidence type="ECO:0000256" key="10">
    <source>
        <dbReference type="ARBA" id="ARBA00023157"/>
    </source>
</evidence>
<comment type="similarity">
    <text evidence="2 11">Belongs to the peptidase M14 family.</text>
</comment>
<keyword evidence="6 13" id="KW-0732">Signal</keyword>
<comment type="cofactor">
    <cofactor evidence="1">
        <name>Zn(2+)</name>
        <dbReference type="ChEBI" id="CHEBI:29105"/>
    </cofactor>
</comment>
<keyword evidence="5" id="KW-0479">Metal-binding</keyword>
<evidence type="ECO:0000256" key="8">
    <source>
        <dbReference type="ARBA" id="ARBA00022833"/>
    </source>
</evidence>
<keyword evidence="3" id="KW-0121">Carboxypeptidase</keyword>
<dbReference type="GO" id="GO:0008270">
    <property type="term" value="F:zinc ion binding"/>
    <property type="evidence" value="ECO:0007669"/>
    <property type="project" value="InterPro"/>
</dbReference>
<feature type="region of interest" description="Disordered" evidence="12">
    <location>
        <begin position="124"/>
        <end position="216"/>
    </location>
</feature>
<feature type="domain" description="Peptidase M14" evidence="14">
    <location>
        <begin position="424"/>
        <end position="756"/>
    </location>
</feature>
<protein>
    <submittedName>
        <fullName evidence="15">Carboxypeptidase A2-like isoform X1</fullName>
    </submittedName>
</protein>